<evidence type="ECO:0000256" key="2">
    <source>
        <dbReference type="SAM" id="MobiDB-lite"/>
    </source>
</evidence>
<feature type="chain" id="PRO_5019342769" description="CBM1 domain-containing protein" evidence="3">
    <location>
        <begin position="20"/>
        <end position="408"/>
    </location>
</feature>
<evidence type="ECO:0000259" key="4">
    <source>
        <dbReference type="PROSITE" id="PS51164"/>
    </source>
</evidence>
<keyword evidence="1 3" id="KW-0732">Signal</keyword>
<feature type="signal peptide" evidence="3">
    <location>
        <begin position="1"/>
        <end position="19"/>
    </location>
</feature>
<dbReference type="InterPro" id="IPR035971">
    <property type="entry name" value="CBD_sf"/>
</dbReference>
<dbReference type="Pfam" id="PF00734">
    <property type="entry name" value="CBM_1"/>
    <property type="match status" value="1"/>
</dbReference>
<dbReference type="SUPFAM" id="SSF55486">
    <property type="entry name" value="Metalloproteases ('zincins'), catalytic domain"/>
    <property type="match status" value="1"/>
</dbReference>
<dbReference type="SMART" id="SM00236">
    <property type="entry name" value="fCBD"/>
    <property type="match status" value="1"/>
</dbReference>
<protein>
    <recommendedName>
        <fullName evidence="4">CBM1 domain-containing protein</fullName>
    </recommendedName>
</protein>
<dbReference type="GO" id="GO:0030248">
    <property type="term" value="F:cellulose binding"/>
    <property type="evidence" value="ECO:0007669"/>
    <property type="project" value="InterPro"/>
</dbReference>
<evidence type="ECO:0000313" key="5">
    <source>
        <dbReference type="EMBL" id="RSM01932.1"/>
    </source>
</evidence>
<name>A0A428TIS8_9HYPO</name>
<evidence type="ECO:0000256" key="3">
    <source>
        <dbReference type="SAM" id="SignalP"/>
    </source>
</evidence>
<dbReference type="EMBL" id="NKCK01000080">
    <property type="protein sequence ID" value="RSM01932.1"/>
    <property type="molecule type" value="Genomic_DNA"/>
</dbReference>
<accession>A0A428TIS8</accession>
<dbReference type="PANTHER" id="PTHR35606">
    <property type="entry name" value="CELLULOSE-BINDING FAMILY II PROTEIN"/>
    <property type="match status" value="1"/>
</dbReference>
<dbReference type="GO" id="GO:0005975">
    <property type="term" value="P:carbohydrate metabolic process"/>
    <property type="evidence" value="ECO:0007669"/>
    <property type="project" value="InterPro"/>
</dbReference>
<gene>
    <name evidence="5" type="ORF">CEP52_008278</name>
</gene>
<sequence length="408" mass="44521">MRVSTFSTVLAGLVASTAAQSDLDPSVWKNLESLPQSKRTFPEHANNRPVKRQSGWNPPSDLKTPLEEVWKHYESTYGTKGVDDNVNWGFHQIMANKGFLNICVRWDSSKSVTAAQRTKIASKYNEQYQKWFKWLYGYNGFPYDNVKVNVVGWAVKDKSLLQGSTDGLDIYTGLDADGVPMCDIGCARDAHLDGDYSGCKAGADHHFDHSLWLTDGLEGGFGWSWGQQVGTEYMLNNLDSDSVHILLHEMGHTFGLDDFYDWTPTGVTNFIMLAGSSMTITDFDGWMYRNWWYYLSQKNGWATGSSSSSSNSASPVSSTKASATAKATTTKAAATKATTTTTKAAVKTTAAVKPTATSASSGSSGVTISAYGQCGGNNWTGSTACASGLKCIKHNDYYSQCPGPRWDN</sequence>
<feature type="region of interest" description="Disordered" evidence="2">
    <location>
        <begin position="38"/>
        <end position="58"/>
    </location>
</feature>
<dbReference type="GO" id="GO:0005576">
    <property type="term" value="C:extracellular region"/>
    <property type="evidence" value="ECO:0007669"/>
    <property type="project" value="InterPro"/>
</dbReference>
<proteinExistence type="predicted"/>
<dbReference type="PROSITE" id="PS00562">
    <property type="entry name" value="CBM1_1"/>
    <property type="match status" value="1"/>
</dbReference>
<feature type="domain" description="CBM1" evidence="4">
    <location>
        <begin position="366"/>
        <end position="402"/>
    </location>
</feature>
<dbReference type="PROSITE" id="PS51164">
    <property type="entry name" value="CBM1_2"/>
    <property type="match status" value="1"/>
</dbReference>
<dbReference type="SUPFAM" id="SSF57180">
    <property type="entry name" value="Cellulose-binding domain"/>
    <property type="match status" value="1"/>
</dbReference>
<comment type="caution">
    <text evidence="5">The sequence shown here is derived from an EMBL/GenBank/DDBJ whole genome shotgun (WGS) entry which is preliminary data.</text>
</comment>
<organism evidence="5 6">
    <name type="scientific">Fusarium oligoseptatum</name>
    <dbReference type="NCBI Taxonomy" id="2604345"/>
    <lineage>
        <taxon>Eukaryota</taxon>
        <taxon>Fungi</taxon>
        <taxon>Dikarya</taxon>
        <taxon>Ascomycota</taxon>
        <taxon>Pezizomycotina</taxon>
        <taxon>Sordariomycetes</taxon>
        <taxon>Hypocreomycetidae</taxon>
        <taxon>Hypocreales</taxon>
        <taxon>Nectriaceae</taxon>
        <taxon>Fusarium</taxon>
        <taxon>Fusarium solani species complex</taxon>
    </lineage>
</organism>
<evidence type="ECO:0000256" key="1">
    <source>
        <dbReference type="ARBA" id="ARBA00022729"/>
    </source>
</evidence>
<dbReference type="Proteomes" id="UP000287144">
    <property type="component" value="Unassembled WGS sequence"/>
</dbReference>
<keyword evidence="6" id="KW-1185">Reference proteome</keyword>
<dbReference type="InterPro" id="IPR000254">
    <property type="entry name" value="CBD"/>
</dbReference>
<reference evidence="5 6" key="1">
    <citation type="submission" date="2017-06" db="EMBL/GenBank/DDBJ databases">
        <title>Comparative genomic analysis of Ambrosia Fusariam Clade fungi.</title>
        <authorList>
            <person name="Stajich J.E."/>
            <person name="Carrillo J."/>
            <person name="Kijimoto T."/>
            <person name="Eskalen A."/>
            <person name="O'Donnell K."/>
            <person name="Kasson M."/>
        </authorList>
    </citation>
    <scope>NUCLEOTIDE SEQUENCE [LARGE SCALE GENOMIC DNA]</scope>
    <source>
        <strain evidence="5 6">NRRL62579</strain>
    </source>
</reference>
<dbReference type="AlphaFoldDB" id="A0A428TIS8"/>
<evidence type="ECO:0000313" key="6">
    <source>
        <dbReference type="Proteomes" id="UP000287144"/>
    </source>
</evidence>
<dbReference type="PANTHER" id="PTHR35606:SF4">
    <property type="entry name" value="CELLULOSE-BINDING FAMILY II PROTEIN"/>
    <property type="match status" value="1"/>
</dbReference>